<dbReference type="EMBL" id="BGPR01020348">
    <property type="protein sequence ID" value="GBN84434.1"/>
    <property type="molecule type" value="Genomic_DNA"/>
</dbReference>
<sequence length="97" mass="11228">MNHKSILSDPVELLTLTFRLFFALLWWNSRPLLTTDFLPPKSKNTFANDFLEVSQMPPFGIIWQLVLVVPHYFLLPSRSERVALRIECKSLLSVVPS</sequence>
<proteinExistence type="predicted"/>
<reference evidence="2 3" key="1">
    <citation type="journal article" date="2019" name="Sci. Rep.">
        <title>Orb-weaving spider Araneus ventricosus genome elucidates the spidroin gene catalogue.</title>
        <authorList>
            <person name="Kono N."/>
            <person name="Nakamura H."/>
            <person name="Ohtoshi R."/>
            <person name="Moran D.A.P."/>
            <person name="Shinohara A."/>
            <person name="Yoshida Y."/>
            <person name="Fujiwara M."/>
            <person name="Mori M."/>
            <person name="Tomita M."/>
            <person name="Arakawa K."/>
        </authorList>
    </citation>
    <scope>NUCLEOTIDE SEQUENCE [LARGE SCALE GENOMIC DNA]</scope>
</reference>
<organism evidence="2 3">
    <name type="scientific">Araneus ventricosus</name>
    <name type="common">Orbweaver spider</name>
    <name type="synonym">Epeira ventricosa</name>
    <dbReference type="NCBI Taxonomy" id="182803"/>
    <lineage>
        <taxon>Eukaryota</taxon>
        <taxon>Metazoa</taxon>
        <taxon>Ecdysozoa</taxon>
        <taxon>Arthropoda</taxon>
        <taxon>Chelicerata</taxon>
        <taxon>Arachnida</taxon>
        <taxon>Araneae</taxon>
        <taxon>Araneomorphae</taxon>
        <taxon>Entelegynae</taxon>
        <taxon>Araneoidea</taxon>
        <taxon>Araneidae</taxon>
        <taxon>Araneus</taxon>
    </lineage>
</organism>
<accession>A0A4Y2S894</accession>
<evidence type="ECO:0000256" key="1">
    <source>
        <dbReference type="SAM" id="Phobius"/>
    </source>
</evidence>
<keyword evidence="1" id="KW-1133">Transmembrane helix</keyword>
<comment type="caution">
    <text evidence="2">The sequence shown here is derived from an EMBL/GenBank/DDBJ whole genome shotgun (WGS) entry which is preliminary data.</text>
</comment>
<keyword evidence="1" id="KW-0472">Membrane</keyword>
<dbReference type="AlphaFoldDB" id="A0A4Y2S894"/>
<evidence type="ECO:0000313" key="3">
    <source>
        <dbReference type="Proteomes" id="UP000499080"/>
    </source>
</evidence>
<keyword evidence="3" id="KW-1185">Reference proteome</keyword>
<protein>
    <submittedName>
        <fullName evidence="2">Uncharacterized protein</fullName>
    </submittedName>
</protein>
<dbReference type="Proteomes" id="UP000499080">
    <property type="component" value="Unassembled WGS sequence"/>
</dbReference>
<feature type="transmembrane region" description="Helical" evidence="1">
    <location>
        <begin position="12"/>
        <end position="29"/>
    </location>
</feature>
<feature type="transmembrane region" description="Helical" evidence="1">
    <location>
        <begin position="56"/>
        <end position="75"/>
    </location>
</feature>
<gene>
    <name evidence="2" type="ORF">AVEN_242465_1</name>
</gene>
<name>A0A4Y2S894_ARAVE</name>
<keyword evidence="1" id="KW-0812">Transmembrane</keyword>
<evidence type="ECO:0000313" key="2">
    <source>
        <dbReference type="EMBL" id="GBN84434.1"/>
    </source>
</evidence>